<protein>
    <submittedName>
        <fullName evidence="2 3">Phospholipid-transporting ATPase VB-like</fullName>
    </submittedName>
</protein>
<sequence>MCFVERRWKDVRVGDFVRVLSNQIIPADTLLLHTSDSNGVCHMETANQDGETSLKQRKLVPDFSAGHAIWLETFPSMPSYIVPDSNVNYTPSVLVGFYMFSTTIILLQLLVWWSSVEQMKRTRSSSTSRQSFLPTLWKNYRTSTQGTKITPTLKSQLPVGADQKWQQEPKVTWPSAVLCLPGTPCMS</sequence>
<reference evidence="2 3" key="1">
    <citation type="submission" date="2025-04" db="UniProtKB">
        <authorList>
            <consortium name="RefSeq"/>
        </authorList>
    </citation>
    <scope>IDENTIFICATION</scope>
    <source>
        <tissue evidence="2 3">Muscle</tissue>
    </source>
</reference>
<dbReference type="RefSeq" id="XP_042594600.1">
    <property type="nucleotide sequence ID" value="XM_042738666.1"/>
</dbReference>
<dbReference type="OrthoDB" id="377733at2759"/>
<dbReference type="PANTHER" id="PTHR24092">
    <property type="entry name" value="PROBABLE PHOSPHOLIPID-TRANSPORTING ATPASE"/>
    <property type="match status" value="1"/>
</dbReference>
<keyword evidence="1" id="KW-0472">Membrane</keyword>
<dbReference type="AlphaFoldDB" id="A0A9Q9X3K1"/>
<dbReference type="GO" id="GO:0045332">
    <property type="term" value="P:phospholipid translocation"/>
    <property type="evidence" value="ECO:0007669"/>
    <property type="project" value="TreeGrafter"/>
</dbReference>
<dbReference type="GeneID" id="122139652"/>
<proteinExistence type="predicted"/>
<organism evidence="2">
    <name type="scientific">Cyprinus carpio</name>
    <name type="common">Common carp</name>
    <dbReference type="NCBI Taxonomy" id="7962"/>
    <lineage>
        <taxon>Eukaryota</taxon>
        <taxon>Metazoa</taxon>
        <taxon>Chordata</taxon>
        <taxon>Craniata</taxon>
        <taxon>Vertebrata</taxon>
        <taxon>Euteleostomi</taxon>
        <taxon>Actinopterygii</taxon>
        <taxon>Neopterygii</taxon>
        <taxon>Teleostei</taxon>
        <taxon>Ostariophysi</taxon>
        <taxon>Cypriniformes</taxon>
        <taxon>Cyprinidae</taxon>
        <taxon>Cyprininae</taxon>
        <taxon>Cyprinus</taxon>
    </lineage>
</organism>
<dbReference type="RefSeq" id="XP_042594599.1">
    <property type="nucleotide sequence ID" value="XM_042738665.1"/>
</dbReference>
<dbReference type="Proteomes" id="UP001155660">
    <property type="component" value="Chromosome B14"/>
</dbReference>
<evidence type="ECO:0000313" key="2">
    <source>
        <dbReference type="RefSeq" id="XP_042594599.1"/>
    </source>
</evidence>
<dbReference type="GO" id="GO:0140326">
    <property type="term" value="F:ATPase-coupled intramembrane lipid transporter activity"/>
    <property type="evidence" value="ECO:0007669"/>
    <property type="project" value="TreeGrafter"/>
</dbReference>
<feature type="transmembrane region" description="Helical" evidence="1">
    <location>
        <begin position="93"/>
        <end position="113"/>
    </location>
</feature>
<keyword evidence="1" id="KW-1133">Transmembrane helix</keyword>
<dbReference type="GO" id="GO:0005886">
    <property type="term" value="C:plasma membrane"/>
    <property type="evidence" value="ECO:0007669"/>
    <property type="project" value="TreeGrafter"/>
</dbReference>
<accession>A0A9Q9X3K1</accession>
<dbReference type="KEGG" id="ccar:122139652"/>
<evidence type="ECO:0000256" key="1">
    <source>
        <dbReference type="SAM" id="Phobius"/>
    </source>
</evidence>
<keyword evidence="1" id="KW-0812">Transmembrane</keyword>
<name>A0A9Q9X3K1_CYPCA</name>
<evidence type="ECO:0000313" key="3">
    <source>
        <dbReference type="RefSeq" id="XP_042594600.1"/>
    </source>
</evidence>
<dbReference type="PANTHER" id="PTHR24092:SF79">
    <property type="entry name" value="PHOSPHOLIPID-TRANSPORTING ATPASE VB"/>
    <property type="match status" value="1"/>
</dbReference>
<gene>
    <name evidence="2 3" type="primary">LOC122139652</name>
</gene>